<accession>M7BEJ8</accession>
<dbReference type="PRINTS" id="PR01695">
    <property type="entry name" value="IGHEPTARCPTR"/>
</dbReference>
<dbReference type="EMBL" id="KB534243">
    <property type="protein sequence ID" value="EMP34005.1"/>
    <property type="molecule type" value="Genomic_DNA"/>
</dbReference>
<reference evidence="16" key="1">
    <citation type="journal article" date="2013" name="Nat. Genet.">
        <title>The draft genomes of soft-shell turtle and green sea turtle yield insights into the development and evolution of the turtle-specific body plan.</title>
        <authorList>
            <person name="Wang Z."/>
            <person name="Pascual-Anaya J."/>
            <person name="Zadissa A."/>
            <person name="Li W."/>
            <person name="Niimura Y."/>
            <person name="Huang Z."/>
            <person name="Li C."/>
            <person name="White S."/>
            <person name="Xiong Z."/>
            <person name="Fang D."/>
            <person name="Wang B."/>
            <person name="Ming Y."/>
            <person name="Chen Y."/>
            <person name="Zheng Y."/>
            <person name="Kuraku S."/>
            <person name="Pignatelli M."/>
            <person name="Herrero J."/>
            <person name="Beal K."/>
            <person name="Nozawa M."/>
            <person name="Li Q."/>
            <person name="Wang J."/>
            <person name="Zhang H."/>
            <person name="Yu L."/>
            <person name="Shigenobu S."/>
            <person name="Wang J."/>
            <person name="Liu J."/>
            <person name="Flicek P."/>
            <person name="Searle S."/>
            <person name="Wang J."/>
            <person name="Kuratani S."/>
            <person name="Yin Y."/>
            <person name="Aken B."/>
            <person name="Zhang G."/>
            <person name="Irie N."/>
        </authorList>
    </citation>
    <scope>NUCLEOTIDE SEQUENCE [LARGE SCALE GENOMIC DNA]</scope>
</reference>
<feature type="transmembrane region" description="Helical" evidence="10">
    <location>
        <begin position="1168"/>
        <end position="1195"/>
    </location>
</feature>
<evidence type="ECO:0000259" key="14">
    <source>
        <dbReference type="PROSITE" id="PS50835"/>
    </source>
</evidence>
<feature type="domain" description="GAIN-B" evidence="12">
    <location>
        <begin position="836"/>
        <end position="1002"/>
    </location>
</feature>
<dbReference type="Pfam" id="PF13927">
    <property type="entry name" value="Ig_3"/>
    <property type="match status" value="1"/>
</dbReference>
<evidence type="ECO:0000313" key="15">
    <source>
        <dbReference type="EMBL" id="EMP34005.1"/>
    </source>
</evidence>
<evidence type="ECO:0000259" key="12">
    <source>
        <dbReference type="PROSITE" id="PS50221"/>
    </source>
</evidence>
<dbReference type="GO" id="GO:0007166">
    <property type="term" value="P:cell surface receptor signaling pathway"/>
    <property type="evidence" value="ECO:0007669"/>
    <property type="project" value="InterPro"/>
</dbReference>
<feature type="transmembrane region" description="Helical" evidence="10">
    <location>
        <begin position="1402"/>
        <end position="1422"/>
    </location>
</feature>
<dbReference type="SMART" id="SM00409">
    <property type="entry name" value="IG"/>
    <property type="match status" value="2"/>
</dbReference>
<dbReference type="PRINTS" id="PR00249">
    <property type="entry name" value="GPCRSECRETIN"/>
</dbReference>
<evidence type="ECO:0000256" key="4">
    <source>
        <dbReference type="ARBA" id="ARBA00022692"/>
    </source>
</evidence>
<evidence type="ECO:0000256" key="9">
    <source>
        <dbReference type="ARBA" id="ARBA00023180"/>
    </source>
</evidence>
<evidence type="ECO:0000256" key="7">
    <source>
        <dbReference type="ARBA" id="ARBA00023136"/>
    </source>
</evidence>
<dbReference type="InterPro" id="IPR007110">
    <property type="entry name" value="Ig-like_dom"/>
</dbReference>
<dbReference type="SUPFAM" id="SSF82671">
    <property type="entry name" value="SEA domain"/>
    <property type="match status" value="1"/>
</dbReference>
<dbReference type="InterPro" id="IPR003598">
    <property type="entry name" value="Ig_sub2"/>
</dbReference>
<dbReference type="STRING" id="8469.M7BEJ8"/>
<feature type="transmembrane region" description="Helical" evidence="10">
    <location>
        <begin position="1091"/>
        <end position="1114"/>
    </location>
</feature>
<dbReference type="InterPro" id="IPR000203">
    <property type="entry name" value="GPS"/>
</dbReference>
<comment type="similarity">
    <text evidence="2">Belongs to the G-protein coupled receptor 2 family. Adhesion G-protein coupled receptor (ADGR) subfamily.</text>
</comment>
<feature type="transmembrane region" description="Helical" evidence="10">
    <location>
        <begin position="1215"/>
        <end position="1236"/>
    </location>
</feature>
<dbReference type="SMART" id="SM00408">
    <property type="entry name" value="IGc2"/>
    <property type="match status" value="2"/>
</dbReference>
<dbReference type="SMART" id="SM00303">
    <property type="entry name" value="GPS"/>
    <property type="match status" value="1"/>
</dbReference>
<dbReference type="PANTHER" id="PTHR45813:SF4">
    <property type="entry name" value="ADHESION G PROTEIN-COUPLED RECEPTOR F5"/>
    <property type="match status" value="1"/>
</dbReference>
<sequence length="1465" mass="161866">DYKVDIEIISTDSSLLESLKDYFKNLSFPVIINTSDAAMNISSLNITTVSRELTLSRRLRLRLSLRWSTGVDRSALGGQFIMSRLDAINRPPPDRSLPDRSLPANPVGSIDKPLDGYGWPAAVCTAKSICPGTIPTQEEICDCITELPSQGPYCQLQPAGIATITLKLSVRLGVGFQDALKNSSSELYKTYEKDLENAFTASYKSLPGFVSARVTSFRAGSVIVDYEIKAAPVTVSQIKNASRNIQDSLDASYMLIPNSLEITGQTNFSVSPEDIFQGDTVIMNCKTWVDTGNVTWYHSGHEILNSIRHSIRTITIEEITKSVLEITRVTQHDTGPYTCVFMSSSEDYTLSFKETQNITVAPINVVQSGDTEVVCDGTKVTLSCCVDGNIRSFTTNWRPNRATNILGTVSFTPNCTEYTLQANQSQCPNKSDPEITYTCDVSTGHGALRSKAIKVTYLLVGTVSFTPNCTEYTLQANQSQCPNKSDPEITYTCDVSTGHGALRSKAIKVTYLLVANVEISSNTKAQVSQGRNFSLTCTSKVSNCNNVTWQIQSQIIDSGLYLCNLEPPSNARSVLTVKAATQAWNGTYTCTFFQKFLPSSASTTVEIVPLPLKQNIVRDPIQGFIRCNVSQVLKCCIDGMENYVVTFTVRQMEFKGVRKTQGNQVCYTYNYTESCNLQSDVTAYCTFVNSIQDKVKSLPMNLSIISENKVTCSNSIGVGQQGAQIIKPCPDSKDVNGTSIPVRGTIIYVCNNTNWEVARKSCISDRINTLLSSAEALVSGPQPAEQLATYLETLHNITIKEQQEINNSSANLGAVITILDLVSTIPTDAEPHTMTPANNIIPSITNTNLQLQGIIITENSMLDYNKNFIFPSSANLSGNVLIRRNETENLKPNSTIITVAFSTLKDILPKPNETGKVVNSLVMTTTTMNSTLPPDFQISLTFAKSNSSLEKPQCVFWNFSLSGNGGGWDDTGCHLKDEGDNIICICSHLTSFSILMSPDPRKQTLPGTLDYITYIGLSISIASLMICILIESLVWKYVTKNRTSYMRHICILNIAVSLLIADIWFIVSASLQDTKKLVNGNVCIAATFFIHFFYLSVFFWMLALGLMIFYRLVFILHDTSKTIQKAVAFSLGYGCPLIISVITIAVTQPHDTYRREKACWLNWEKSKALLAFVVPALIIVAVNSIIAVVILVKILRPAIGEKPSKQERSSLIQAIKNVATLTPLLGLTWGFGLATLSKDSSIVFHILFTLLNAFQGLFILVFGTLRDKKSMSLGDSAPVFSMNSQVSGALNNLFGKTDLILVSLRWRAGASSTHRSRNGAFRIRNVCSHCSSSQTRIAMQAYQSVLTSQAQKQRSTSCNCSENTTNNLELFFHYAPQQTVLEDILMALLLRFFLRVCKYRRIMCPVFATFMRTVHTSAYAMLLPDVTETEKHHAGLWVFLKNGMTIMGYGWFYGMDKVTYWELDS</sequence>
<dbReference type="PROSITE" id="PS50261">
    <property type="entry name" value="G_PROTEIN_RECEP_F2_4"/>
    <property type="match status" value="1"/>
</dbReference>
<name>M7BEJ8_CHEMY</name>
<dbReference type="Gene3D" id="3.30.70.960">
    <property type="entry name" value="SEA domain"/>
    <property type="match status" value="1"/>
</dbReference>
<dbReference type="Gene3D" id="2.60.40.10">
    <property type="entry name" value="Immunoglobulins"/>
    <property type="match status" value="2"/>
</dbReference>
<dbReference type="Pfam" id="PF01390">
    <property type="entry name" value="SEA"/>
    <property type="match status" value="1"/>
</dbReference>
<evidence type="ECO:0000256" key="6">
    <source>
        <dbReference type="ARBA" id="ARBA00022989"/>
    </source>
</evidence>
<dbReference type="GO" id="GO:0004930">
    <property type="term" value="F:G protein-coupled receptor activity"/>
    <property type="evidence" value="ECO:0007669"/>
    <property type="project" value="InterPro"/>
</dbReference>
<dbReference type="InterPro" id="IPR046338">
    <property type="entry name" value="GAIN_dom_sf"/>
</dbReference>
<dbReference type="InterPro" id="IPR017981">
    <property type="entry name" value="GPCR_2-like_7TM"/>
</dbReference>
<dbReference type="SUPFAM" id="SSF48726">
    <property type="entry name" value="Immunoglobulin"/>
    <property type="match status" value="2"/>
</dbReference>
<dbReference type="PANTHER" id="PTHR45813">
    <property type="entry name" value="IG-LIKE DOMAIN-CONTAINING PROTEIN"/>
    <property type="match status" value="1"/>
</dbReference>
<dbReference type="Gene3D" id="2.60.220.50">
    <property type="match status" value="1"/>
</dbReference>
<gene>
    <name evidence="15" type="ORF">UY3_08813</name>
</gene>
<feature type="transmembrane region" description="Helical" evidence="10">
    <location>
        <begin position="1011"/>
        <end position="1038"/>
    </location>
</feature>
<proteinExistence type="inferred from homology"/>
<feature type="transmembrane region" description="Helical" evidence="10">
    <location>
        <begin position="1434"/>
        <end position="1453"/>
    </location>
</feature>
<dbReference type="InterPro" id="IPR008078">
    <property type="entry name" value="GPCR_2_Ig-hepta-like_rcpt"/>
</dbReference>
<feature type="domain" description="SEA" evidence="11">
    <location>
        <begin position="160"/>
        <end position="267"/>
    </location>
</feature>
<feature type="domain" description="Ig-like" evidence="14">
    <location>
        <begin position="257"/>
        <end position="351"/>
    </location>
</feature>
<dbReference type="InterPro" id="IPR000082">
    <property type="entry name" value="SEA_dom"/>
</dbReference>
<keyword evidence="6 10" id="KW-1133">Transmembrane helix</keyword>
<keyword evidence="3" id="KW-1003">Cell membrane</keyword>
<dbReference type="CDD" id="cd00096">
    <property type="entry name" value="Ig"/>
    <property type="match status" value="1"/>
</dbReference>
<dbReference type="InterPro" id="IPR057400">
    <property type="entry name" value="ADGRF3/5_N"/>
</dbReference>
<organism evidence="15 16">
    <name type="scientific">Chelonia mydas</name>
    <name type="common">Green sea-turtle</name>
    <name type="synonym">Chelonia agassizi</name>
    <dbReference type="NCBI Taxonomy" id="8469"/>
    <lineage>
        <taxon>Eukaryota</taxon>
        <taxon>Metazoa</taxon>
        <taxon>Chordata</taxon>
        <taxon>Craniata</taxon>
        <taxon>Vertebrata</taxon>
        <taxon>Euteleostomi</taxon>
        <taxon>Archelosauria</taxon>
        <taxon>Testudinata</taxon>
        <taxon>Testudines</taxon>
        <taxon>Cryptodira</taxon>
        <taxon>Durocryptodira</taxon>
        <taxon>Americhelydia</taxon>
        <taxon>Chelonioidea</taxon>
        <taxon>Cheloniidae</taxon>
        <taxon>Chelonia</taxon>
    </lineage>
</organism>
<dbReference type="CDD" id="cd15254">
    <property type="entry name" value="7tmB2_GPR116_Ig-Hepta"/>
    <property type="match status" value="1"/>
</dbReference>
<dbReference type="GO" id="GO:0005886">
    <property type="term" value="C:plasma membrane"/>
    <property type="evidence" value="ECO:0007669"/>
    <property type="project" value="UniProtKB-SubCell"/>
</dbReference>
<evidence type="ECO:0000256" key="1">
    <source>
        <dbReference type="ARBA" id="ARBA00004651"/>
    </source>
</evidence>
<dbReference type="InterPro" id="IPR013783">
    <property type="entry name" value="Ig-like_fold"/>
</dbReference>
<feature type="domain" description="Ig-like" evidence="14">
    <location>
        <begin position="487"/>
        <end position="606"/>
    </location>
</feature>
<dbReference type="InterPro" id="IPR000832">
    <property type="entry name" value="GPCR_2_secretin-like"/>
</dbReference>
<keyword evidence="4 10" id="KW-0812">Transmembrane</keyword>
<feature type="transmembrane region" description="Helical" evidence="10">
    <location>
        <begin position="1126"/>
        <end position="1148"/>
    </location>
</feature>
<dbReference type="InterPro" id="IPR036364">
    <property type="entry name" value="SEA_dom_sf"/>
</dbReference>
<dbReference type="InterPro" id="IPR057244">
    <property type="entry name" value="GAIN_B"/>
</dbReference>
<keyword evidence="16" id="KW-1185">Reference proteome</keyword>
<dbReference type="InterPro" id="IPR051587">
    <property type="entry name" value="Adhesion_GPCR"/>
</dbReference>
<dbReference type="PROSITE" id="PS50835">
    <property type="entry name" value="IG_LIKE"/>
    <property type="match status" value="3"/>
</dbReference>
<evidence type="ECO:0000259" key="13">
    <source>
        <dbReference type="PROSITE" id="PS50261"/>
    </source>
</evidence>
<dbReference type="Proteomes" id="UP000031443">
    <property type="component" value="Unassembled WGS sequence"/>
</dbReference>
<dbReference type="InterPro" id="IPR003599">
    <property type="entry name" value="Ig_sub"/>
</dbReference>
<evidence type="ECO:0000256" key="8">
    <source>
        <dbReference type="ARBA" id="ARBA00023157"/>
    </source>
</evidence>
<dbReference type="Pfam" id="PF00002">
    <property type="entry name" value="7tm_2"/>
    <property type="match status" value="1"/>
</dbReference>
<keyword evidence="9" id="KW-0325">Glycoprotein</keyword>
<feature type="transmembrane region" description="Helical" evidence="10">
    <location>
        <begin position="1050"/>
        <end position="1071"/>
    </location>
</feature>
<comment type="subcellular location">
    <subcellularLocation>
        <location evidence="1">Cell membrane</location>
        <topology evidence="1">Multi-pass membrane protein</topology>
    </subcellularLocation>
</comment>
<dbReference type="eggNOG" id="KOG4193">
    <property type="taxonomic scope" value="Eukaryota"/>
</dbReference>
<evidence type="ECO:0008006" key="17">
    <source>
        <dbReference type="Google" id="ProtNLM"/>
    </source>
</evidence>
<keyword evidence="5" id="KW-0732">Signal</keyword>
<feature type="non-terminal residue" evidence="15">
    <location>
        <position position="1"/>
    </location>
</feature>
<dbReference type="Gene3D" id="1.20.1070.10">
    <property type="entry name" value="Rhodopsin 7-helix transmembrane proteins"/>
    <property type="match status" value="1"/>
</dbReference>
<evidence type="ECO:0000256" key="10">
    <source>
        <dbReference type="SAM" id="Phobius"/>
    </source>
</evidence>
<dbReference type="Pfam" id="PF25387">
    <property type="entry name" value="ADGRF3_N"/>
    <property type="match status" value="1"/>
</dbReference>
<protein>
    <recommendedName>
        <fullName evidence="17">G-protein coupled receptor 116</fullName>
    </recommendedName>
</protein>
<keyword evidence="8" id="KW-1015">Disulfide bond</keyword>
<dbReference type="Pfam" id="PF01825">
    <property type="entry name" value="GPS"/>
    <property type="match status" value="1"/>
</dbReference>
<dbReference type="PROSITE" id="PS50221">
    <property type="entry name" value="GAIN_B"/>
    <property type="match status" value="1"/>
</dbReference>
<dbReference type="InterPro" id="IPR036179">
    <property type="entry name" value="Ig-like_dom_sf"/>
</dbReference>
<feature type="domain" description="G-protein coupled receptors family 2 profile 2" evidence="13">
    <location>
        <begin position="1009"/>
        <end position="1267"/>
    </location>
</feature>
<dbReference type="PROSITE" id="PS50024">
    <property type="entry name" value="SEA"/>
    <property type="match status" value="1"/>
</dbReference>
<dbReference type="GO" id="GO:0007189">
    <property type="term" value="P:adenylate cyclase-activating G protein-coupled receptor signaling pathway"/>
    <property type="evidence" value="ECO:0007669"/>
    <property type="project" value="TreeGrafter"/>
</dbReference>
<keyword evidence="7 10" id="KW-0472">Membrane</keyword>
<evidence type="ECO:0000313" key="16">
    <source>
        <dbReference type="Proteomes" id="UP000031443"/>
    </source>
</evidence>
<evidence type="ECO:0000256" key="5">
    <source>
        <dbReference type="ARBA" id="ARBA00022729"/>
    </source>
</evidence>
<feature type="domain" description="Ig-like" evidence="14">
    <location>
        <begin position="362"/>
        <end position="456"/>
    </location>
</feature>
<evidence type="ECO:0000259" key="11">
    <source>
        <dbReference type="PROSITE" id="PS50024"/>
    </source>
</evidence>
<feature type="transmembrane region" description="Helical" evidence="10">
    <location>
        <begin position="1242"/>
        <end position="1262"/>
    </location>
</feature>
<evidence type="ECO:0000256" key="2">
    <source>
        <dbReference type="ARBA" id="ARBA00007343"/>
    </source>
</evidence>
<dbReference type="FunFam" id="1.20.1070.10:FF:000058">
    <property type="entry name" value="Adhesion G protein-coupled receptor F5"/>
    <property type="match status" value="1"/>
</dbReference>
<evidence type="ECO:0000256" key="3">
    <source>
        <dbReference type="ARBA" id="ARBA00022475"/>
    </source>
</evidence>